<dbReference type="EMBL" id="DYUC01000078">
    <property type="protein sequence ID" value="HJG86903.1"/>
    <property type="molecule type" value="Genomic_DNA"/>
</dbReference>
<gene>
    <name evidence="1" type="ORF">K8V01_07785</name>
</gene>
<sequence length="302" mass="34118">MAKTMAAFYELPPWFEKMNQLQRQMDSLTRPLLEMQTDYAALTKTITAVLDSSAIRDLNKVSRVFDNQSMAAIYRTQEIISKMDTSGITAALRQYQAVMDAIAPMDMQIQLNERLQEWSRIMSKATCRIKPLTETRIAELTRLSSLAEEYSATDISEGSRVLSEGEQKIVADEVEEILLSGRNWEQRFVERIKEFSQTHPVIAWVLEKIFFAILISVAANIVYSAVGQALSSAKVYEDPSPSSQVIYHMELNQNAIIVGEVPYYYEVVINDDSSENCYTGYVSKRSICLTGIEDNTTEANVG</sequence>
<evidence type="ECO:0000313" key="1">
    <source>
        <dbReference type="EMBL" id="HJG86903.1"/>
    </source>
</evidence>
<reference evidence="1" key="1">
    <citation type="journal article" date="2021" name="PeerJ">
        <title>Extensive microbial diversity within the chicken gut microbiome revealed by metagenomics and culture.</title>
        <authorList>
            <person name="Gilroy R."/>
            <person name="Ravi A."/>
            <person name="Getino M."/>
            <person name="Pursley I."/>
            <person name="Horton D.L."/>
            <person name="Alikhan N.F."/>
            <person name="Baker D."/>
            <person name="Gharbi K."/>
            <person name="Hall N."/>
            <person name="Watson M."/>
            <person name="Adriaenssens E.M."/>
            <person name="Foster-Nyarko E."/>
            <person name="Jarju S."/>
            <person name="Secka A."/>
            <person name="Antonio M."/>
            <person name="Oren A."/>
            <person name="Chaudhuri R.R."/>
            <person name="La Ragione R."/>
            <person name="Hildebrand F."/>
            <person name="Pallen M.J."/>
        </authorList>
    </citation>
    <scope>NUCLEOTIDE SEQUENCE</scope>
    <source>
        <strain evidence="1">CHK179-5677</strain>
    </source>
</reference>
<dbReference type="RefSeq" id="WP_304248027.1">
    <property type="nucleotide sequence ID" value="NZ_DYUC01000078.1"/>
</dbReference>
<dbReference type="AlphaFoldDB" id="A0A921SSW1"/>
<comment type="caution">
    <text evidence="1">The sequence shown here is derived from an EMBL/GenBank/DDBJ whole genome shotgun (WGS) entry which is preliminary data.</text>
</comment>
<evidence type="ECO:0000313" key="2">
    <source>
        <dbReference type="Proteomes" id="UP000760668"/>
    </source>
</evidence>
<protein>
    <submittedName>
        <fullName evidence="1">Uncharacterized protein</fullName>
    </submittedName>
</protein>
<organism evidence="1 2">
    <name type="scientific">Pseudoflavonifractor capillosus</name>
    <dbReference type="NCBI Taxonomy" id="106588"/>
    <lineage>
        <taxon>Bacteria</taxon>
        <taxon>Bacillati</taxon>
        <taxon>Bacillota</taxon>
        <taxon>Clostridia</taxon>
        <taxon>Eubacteriales</taxon>
        <taxon>Oscillospiraceae</taxon>
        <taxon>Pseudoflavonifractor</taxon>
    </lineage>
</organism>
<dbReference type="Proteomes" id="UP000760668">
    <property type="component" value="Unassembled WGS sequence"/>
</dbReference>
<name>A0A921SSW1_9FIRM</name>
<accession>A0A921SSW1</accession>
<reference evidence="1" key="2">
    <citation type="submission" date="2021-09" db="EMBL/GenBank/DDBJ databases">
        <authorList>
            <person name="Gilroy R."/>
        </authorList>
    </citation>
    <scope>NUCLEOTIDE SEQUENCE</scope>
    <source>
        <strain evidence="1">CHK179-5677</strain>
    </source>
</reference>
<proteinExistence type="predicted"/>